<dbReference type="GO" id="GO:0032259">
    <property type="term" value="P:methylation"/>
    <property type="evidence" value="ECO:0007669"/>
    <property type="project" value="UniProtKB-KW"/>
</dbReference>
<dbReference type="GO" id="GO:0008168">
    <property type="term" value="F:methyltransferase activity"/>
    <property type="evidence" value="ECO:0007669"/>
    <property type="project" value="UniProtKB-KW"/>
</dbReference>
<reference evidence="1 2" key="1">
    <citation type="journal article" date="2016" name="Int. J. Syst. Evol. Microbiol.">
        <title>Descriptions of Anaerotaenia torta gen. nov., sp. nov. and Anaerocolumna cellulosilytica gen. nov., sp. nov. isolated from a methanogenic reactor of cattle waste.</title>
        <authorList>
            <person name="Uek A."/>
            <person name="Ohtaki Y."/>
            <person name="Kaku N."/>
            <person name="Ueki K."/>
        </authorList>
    </citation>
    <scope>NUCLEOTIDE SEQUENCE [LARGE SCALE GENOMIC DNA]</scope>
    <source>
        <strain evidence="1 2">SN021</strain>
    </source>
</reference>
<evidence type="ECO:0000313" key="1">
    <source>
        <dbReference type="EMBL" id="BCJ93459.1"/>
    </source>
</evidence>
<dbReference type="PROSITE" id="PS50151">
    <property type="entry name" value="UVR"/>
    <property type="match status" value="1"/>
</dbReference>
<dbReference type="Pfam" id="PF02151">
    <property type="entry name" value="UVR"/>
    <property type="match status" value="1"/>
</dbReference>
<dbReference type="InterPro" id="IPR001943">
    <property type="entry name" value="UVR_dom"/>
</dbReference>
<organism evidence="1 2">
    <name type="scientific">Anaerocolumna cellulosilytica</name>
    <dbReference type="NCBI Taxonomy" id="433286"/>
    <lineage>
        <taxon>Bacteria</taxon>
        <taxon>Bacillati</taxon>
        <taxon>Bacillota</taxon>
        <taxon>Clostridia</taxon>
        <taxon>Lachnospirales</taxon>
        <taxon>Lachnospiraceae</taxon>
        <taxon>Anaerocolumna</taxon>
    </lineage>
</organism>
<dbReference type="PANTHER" id="PTHR38430">
    <property type="entry name" value="PROTEIN-ARGININE KINASE ACTIVATOR PROTEIN"/>
    <property type="match status" value="1"/>
</dbReference>
<protein>
    <submittedName>
        <fullName evidence="1">DNA methylase</fullName>
    </submittedName>
</protein>
<dbReference type="KEGG" id="acel:acsn021_10280"/>
<proteinExistence type="predicted"/>
<dbReference type="GO" id="GO:0046870">
    <property type="term" value="F:cadmium ion binding"/>
    <property type="evidence" value="ECO:0007669"/>
    <property type="project" value="TreeGrafter"/>
</dbReference>
<dbReference type="Proteomes" id="UP000515561">
    <property type="component" value="Chromosome"/>
</dbReference>
<name>A0A6S6QWM0_9FIRM</name>
<evidence type="ECO:0000313" key="2">
    <source>
        <dbReference type="Proteomes" id="UP000515561"/>
    </source>
</evidence>
<dbReference type="GO" id="GO:0008270">
    <property type="term" value="F:zinc ion binding"/>
    <property type="evidence" value="ECO:0007669"/>
    <property type="project" value="TreeGrafter"/>
</dbReference>
<dbReference type="RefSeq" id="WP_184090701.1">
    <property type="nucleotide sequence ID" value="NZ_AP023367.1"/>
</dbReference>
<dbReference type="PANTHER" id="PTHR38430:SF1">
    <property type="entry name" value="PROTEIN-ARGININE KINASE ACTIVATOR PROTEIN"/>
    <property type="match status" value="1"/>
</dbReference>
<dbReference type="InterPro" id="IPR025542">
    <property type="entry name" value="YacH"/>
</dbReference>
<dbReference type="EMBL" id="AP023367">
    <property type="protein sequence ID" value="BCJ93459.1"/>
    <property type="molecule type" value="Genomic_DNA"/>
</dbReference>
<keyword evidence="1" id="KW-0808">Transferase</keyword>
<dbReference type="GO" id="GO:0050897">
    <property type="term" value="F:cobalt ion binding"/>
    <property type="evidence" value="ECO:0007669"/>
    <property type="project" value="TreeGrafter"/>
</dbReference>
<dbReference type="GO" id="GO:1990169">
    <property type="term" value="P:stress response to copper ion"/>
    <property type="evidence" value="ECO:0007669"/>
    <property type="project" value="TreeGrafter"/>
</dbReference>
<dbReference type="SUPFAM" id="SSF46600">
    <property type="entry name" value="C-terminal UvrC-binding domain of UvrB"/>
    <property type="match status" value="1"/>
</dbReference>
<keyword evidence="2" id="KW-1185">Reference proteome</keyword>
<dbReference type="AlphaFoldDB" id="A0A6S6QWM0"/>
<dbReference type="GO" id="GO:1990170">
    <property type="term" value="P:stress response to cadmium ion"/>
    <property type="evidence" value="ECO:0007669"/>
    <property type="project" value="TreeGrafter"/>
</dbReference>
<accession>A0A6S6QWM0</accession>
<keyword evidence="1" id="KW-0489">Methyltransferase</keyword>
<dbReference type="PIRSF" id="PIRSF015034">
    <property type="entry name" value="YacH"/>
    <property type="match status" value="1"/>
</dbReference>
<gene>
    <name evidence="1" type="primary">mcsA</name>
    <name evidence="1" type="ORF">acsn021_10280</name>
</gene>
<sequence>MLCDKCKKNEAKIYYTEIINGEKKEQHLCEDCAMEYSSFQMGTPFMNQEITLGNLLSTILGNYYKENSHSGEHAEKELHCKGCGMTYSEFLKEGRFGCVKCYDTFKKVLEKSIKSIQGSDTHTGKKPKGFETKTEKLVKELPELDKLAIKLQDAIEKEEFEEAVKIRDRIRELKKEEMNNA</sequence>
<dbReference type="InterPro" id="IPR036876">
    <property type="entry name" value="UVR_dom_sf"/>
</dbReference>
<dbReference type="GO" id="GO:0005507">
    <property type="term" value="F:copper ion binding"/>
    <property type="evidence" value="ECO:0007669"/>
    <property type="project" value="TreeGrafter"/>
</dbReference>